<dbReference type="GO" id="GO:0008017">
    <property type="term" value="F:microtubule binding"/>
    <property type="evidence" value="ECO:0007669"/>
    <property type="project" value="InterPro"/>
</dbReference>
<organism evidence="10 11">
    <name type="scientific">Cyanidiococcus yangmingshanensis</name>
    <dbReference type="NCBI Taxonomy" id="2690220"/>
    <lineage>
        <taxon>Eukaryota</taxon>
        <taxon>Rhodophyta</taxon>
        <taxon>Bangiophyceae</taxon>
        <taxon>Cyanidiales</taxon>
        <taxon>Cyanidiaceae</taxon>
        <taxon>Cyanidiococcus</taxon>
    </lineage>
</organism>
<dbReference type="PANTHER" id="PTHR24115">
    <property type="entry name" value="KINESIN-RELATED"/>
    <property type="match status" value="1"/>
</dbReference>
<dbReference type="PROSITE" id="PS50067">
    <property type="entry name" value="KINESIN_MOTOR_2"/>
    <property type="match status" value="1"/>
</dbReference>
<accession>A0A7J7ICR7</accession>
<evidence type="ECO:0000256" key="2">
    <source>
        <dbReference type="ARBA" id="ARBA00022741"/>
    </source>
</evidence>
<evidence type="ECO:0000259" key="9">
    <source>
        <dbReference type="PROSITE" id="PS50067"/>
    </source>
</evidence>
<evidence type="ECO:0000313" key="11">
    <source>
        <dbReference type="Proteomes" id="UP000530660"/>
    </source>
</evidence>
<name>A0A7J7ICR7_9RHOD</name>
<gene>
    <name evidence="10" type="primary">KIF20B</name>
    <name evidence="10" type="ORF">F1559_002087</name>
</gene>
<dbReference type="PROSITE" id="PS00411">
    <property type="entry name" value="KINESIN_MOTOR_1"/>
    <property type="match status" value="1"/>
</dbReference>
<sequence>MSGDNDSTESHSVRVFLRVRPFTARELRALEPQEAKEPGSREDKQALFDSRISSILRLDKCSISICPGQAHVLGPEIRASGAASFEFDQIFASVSQGELFERTVKPLVDQLFGGRSSLVFAHGTTNSGKTYTIYGRRHDRGLVWRSLARILQQAYGDQAASDQVPPSAEEAARLRDLRRWVSEVHAQNSPRIPPLNCETQSLNAEQQALNAAPFALKINERGRNAFQVRISALEIYNDQIYDLITAPILHTMRSSDGKPERDSSNRNQRLRREPVHLREDSKGNMVLDLEQVRVTSMEDVEMLMTLAANNRRTDCSVRNQHSSRSHSAFMVHLTKLAEDSTASAGVSPATEWQSVLAFVDLAGAERAPPNASPLQVREAAQINTSLMHLRRCLEILRLNRTRMKRQAGTRPQLVPFRHSRLTRSFQRLMETGSVTMIACISPYRPEANETIHALRCASFAKSLQQEPKRRPLWELQTPKDPPAVGFSRMRLASKEGTPRGPRIQIRDNHRSQKSFPTISRYQPKTEYVHQSSKRDNSETRDLVENKIRQECAEEMETAIASIRGDYERRIATLEAELRQQSQEQVTLVTSTAMREREHYRHALADARAEIELLEKQLREAREREEQLVATLQCLRKESTSLRRMCGRCHRNSDPKQPEVCTASSWRDGSTSSRETETENHAPIAGRLRRRRSARTDSDRAT</sequence>
<dbReference type="InterPro" id="IPR019821">
    <property type="entry name" value="Kinesin_motor_CS"/>
</dbReference>
<dbReference type="InterPro" id="IPR027417">
    <property type="entry name" value="P-loop_NTPase"/>
</dbReference>
<dbReference type="InterPro" id="IPR027640">
    <property type="entry name" value="Kinesin-like_fam"/>
</dbReference>
<dbReference type="InterPro" id="IPR001752">
    <property type="entry name" value="Kinesin_motor_dom"/>
</dbReference>
<feature type="domain" description="Kinesin motor" evidence="9">
    <location>
        <begin position="12"/>
        <end position="463"/>
    </location>
</feature>
<evidence type="ECO:0000313" key="10">
    <source>
        <dbReference type="EMBL" id="KAF6000885.1"/>
    </source>
</evidence>
<feature type="region of interest" description="Disordered" evidence="8">
    <location>
        <begin position="474"/>
        <end position="516"/>
    </location>
</feature>
<keyword evidence="4 5" id="KW-0505">Motor protein</keyword>
<dbReference type="AlphaFoldDB" id="A0A7J7ICR7"/>
<reference evidence="10 11" key="1">
    <citation type="journal article" date="2020" name="J. Phycol.">
        <title>Comparative genome analysis reveals Cyanidiococcus gen. nov., a new extremophilic red algal genus sister to Cyanidioschyzon (Cyanidioschyzonaceae, Rhodophyta).</title>
        <authorList>
            <person name="Liu S.-L."/>
            <person name="Chiang Y.-R."/>
            <person name="Yoon H.S."/>
            <person name="Fu H.-Y."/>
        </authorList>
    </citation>
    <scope>NUCLEOTIDE SEQUENCE [LARGE SCALE GENOMIC DNA]</scope>
    <source>
        <strain evidence="10 11">THAL066</strain>
    </source>
</reference>
<keyword evidence="7" id="KW-0175">Coiled coil</keyword>
<dbReference type="GO" id="GO:0007018">
    <property type="term" value="P:microtubule-based movement"/>
    <property type="evidence" value="ECO:0007669"/>
    <property type="project" value="InterPro"/>
</dbReference>
<comment type="similarity">
    <text evidence="5 6">Belongs to the TRAFAC class myosin-kinesin ATPase superfamily. Kinesin family.</text>
</comment>
<dbReference type="SUPFAM" id="SSF52540">
    <property type="entry name" value="P-loop containing nucleoside triphosphate hydrolases"/>
    <property type="match status" value="1"/>
</dbReference>
<dbReference type="GO" id="GO:0005524">
    <property type="term" value="F:ATP binding"/>
    <property type="evidence" value="ECO:0007669"/>
    <property type="project" value="UniProtKB-UniRule"/>
</dbReference>
<protein>
    <recommendedName>
        <fullName evidence="6">Kinesin-like protein</fullName>
    </recommendedName>
</protein>
<dbReference type="GO" id="GO:0016887">
    <property type="term" value="F:ATP hydrolysis activity"/>
    <property type="evidence" value="ECO:0007669"/>
    <property type="project" value="TreeGrafter"/>
</dbReference>
<evidence type="ECO:0000256" key="7">
    <source>
        <dbReference type="SAM" id="Coils"/>
    </source>
</evidence>
<evidence type="ECO:0000256" key="5">
    <source>
        <dbReference type="PROSITE-ProRule" id="PRU00283"/>
    </source>
</evidence>
<dbReference type="PANTHER" id="PTHR24115:SF1008">
    <property type="entry name" value="KINESIN-LIKE PROTEIN SUBITO"/>
    <property type="match status" value="1"/>
</dbReference>
<comment type="caution">
    <text evidence="10">The sequence shown here is derived from an EMBL/GenBank/DDBJ whole genome shotgun (WGS) entry which is preliminary data.</text>
</comment>
<dbReference type="OrthoDB" id="123929at2759"/>
<proteinExistence type="inferred from homology"/>
<evidence type="ECO:0000256" key="4">
    <source>
        <dbReference type="ARBA" id="ARBA00023175"/>
    </source>
</evidence>
<dbReference type="GO" id="GO:0003777">
    <property type="term" value="F:microtubule motor activity"/>
    <property type="evidence" value="ECO:0007669"/>
    <property type="project" value="InterPro"/>
</dbReference>
<dbReference type="PRINTS" id="PR00380">
    <property type="entry name" value="KINESINHEAVY"/>
</dbReference>
<dbReference type="InterPro" id="IPR036961">
    <property type="entry name" value="Kinesin_motor_dom_sf"/>
</dbReference>
<feature type="compositionally biased region" description="Basic and acidic residues" evidence="8">
    <location>
        <begin position="253"/>
        <end position="276"/>
    </location>
</feature>
<dbReference type="Gene3D" id="3.40.850.10">
    <property type="entry name" value="Kinesin motor domain"/>
    <property type="match status" value="1"/>
</dbReference>
<keyword evidence="11" id="KW-1185">Reference proteome</keyword>
<feature type="region of interest" description="Disordered" evidence="8">
    <location>
        <begin position="252"/>
        <end position="276"/>
    </location>
</feature>
<evidence type="ECO:0000256" key="1">
    <source>
        <dbReference type="ARBA" id="ARBA00022701"/>
    </source>
</evidence>
<dbReference type="EMBL" id="VWRR01000017">
    <property type="protein sequence ID" value="KAF6000885.1"/>
    <property type="molecule type" value="Genomic_DNA"/>
</dbReference>
<dbReference type="SMART" id="SM00129">
    <property type="entry name" value="KISc"/>
    <property type="match status" value="1"/>
</dbReference>
<evidence type="ECO:0000256" key="8">
    <source>
        <dbReference type="SAM" id="MobiDB-lite"/>
    </source>
</evidence>
<evidence type="ECO:0000256" key="3">
    <source>
        <dbReference type="ARBA" id="ARBA00022840"/>
    </source>
</evidence>
<keyword evidence="1 6" id="KW-0493">Microtubule</keyword>
<feature type="compositionally biased region" description="Polar residues" evidence="8">
    <location>
        <begin position="661"/>
        <end position="672"/>
    </location>
</feature>
<dbReference type="GO" id="GO:0005874">
    <property type="term" value="C:microtubule"/>
    <property type="evidence" value="ECO:0007669"/>
    <property type="project" value="UniProtKB-KW"/>
</dbReference>
<feature type="coiled-coil region" evidence="7">
    <location>
        <begin position="563"/>
        <end position="637"/>
    </location>
</feature>
<feature type="binding site" evidence="5">
    <location>
        <begin position="123"/>
        <end position="130"/>
    </location>
    <ligand>
        <name>ATP</name>
        <dbReference type="ChEBI" id="CHEBI:30616"/>
    </ligand>
</feature>
<dbReference type="Proteomes" id="UP000530660">
    <property type="component" value="Unassembled WGS sequence"/>
</dbReference>
<dbReference type="GO" id="GO:0005634">
    <property type="term" value="C:nucleus"/>
    <property type="evidence" value="ECO:0007669"/>
    <property type="project" value="TreeGrafter"/>
</dbReference>
<evidence type="ECO:0000256" key="6">
    <source>
        <dbReference type="RuleBase" id="RU000394"/>
    </source>
</evidence>
<keyword evidence="2 5" id="KW-0547">Nucleotide-binding</keyword>
<feature type="region of interest" description="Disordered" evidence="8">
    <location>
        <begin position="648"/>
        <end position="701"/>
    </location>
</feature>
<dbReference type="GO" id="GO:0005871">
    <property type="term" value="C:kinesin complex"/>
    <property type="evidence" value="ECO:0007669"/>
    <property type="project" value="TreeGrafter"/>
</dbReference>
<dbReference type="Pfam" id="PF00225">
    <property type="entry name" value="Kinesin"/>
    <property type="match status" value="1"/>
</dbReference>
<keyword evidence="3 5" id="KW-0067">ATP-binding</keyword>